<protein>
    <recommendedName>
        <fullName evidence="4">Maturation protein</fullName>
    </recommendedName>
</protein>
<keyword evidence="1" id="KW-1161">Viral attachment to host cell</keyword>
<keyword evidence="1" id="KW-0946">Virion</keyword>
<evidence type="ECO:0000256" key="2">
    <source>
        <dbReference type="ARBA" id="ARBA00035110"/>
    </source>
</evidence>
<reference evidence="3" key="1">
    <citation type="journal article" date="2016" name="Nature">
        <title>Redefining the invertebrate RNA virosphere.</title>
        <authorList>
            <person name="Shi M."/>
            <person name="Lin X.D."/>
            <person name="Tian J.H."/>
            <person name="Chen L.J."/>
            <person name="Chen X."/>
            <person name="Li C.X."/>
            <person name="Qin X.C."/>
            <person name="Li J."/>
            <person name="Cao J.P."/>
            <person name="Eden J.S."/>
            <person name="Buchmann J."/>
            <person name="Wang W."/>
            <person name="Xu J."/>
            <person name="Holmes E.C."/>
            <person name="Zhang Y.Z."/>
        </authorList>
    </citation>
    <scope>NUCLEOTIDE SEQUENCE</scope>
    <source>
        <strain evidence="3">WHCC54021</strain>
    </source>
</reference>
<dbReference type="GO" id="GO:0039666">
    <property type="term" value="P:virion attachment to host cell pilus"/>
    <property type="evidence" value="ECO:0007669"/>
    <property type="project" value="UniProtKB-KW"/>
</dbReference>
<keyword evidence="1" id="KW-1160">Virus entry into host cell</keyword>
<keyword evidence="1" id="KW-0945">Host-virus interaction</keyword>
<dbReference type="Pfam" id="PF03863">
    <property type="entry name" value="Phage_mat-A"/>
    <property type="match status" value="1"/>
</dbReference>
<accession>A0A1L3KIT3</accession>
<comment type="similarity">
    <text evidence="2">Belongs to the Leviviricetes maturation protein family.</text>
</comment>
<keyword evidence="1" id="KW-1175">Viral attachment to host cell pilus</keyword>
<evidence type="ECO:0000313" key="3">
    <source>
        <dbReference type="EMBL" id="APG77215.1"/>
    </source>
</evidence>
<proteinExistence type="inferred from homology"/>
<sequence>MKRIVDVSPDVRLFVQDGLPNSSAGRNAKDFWMYRRTSRVQRGTQTTVTGLAGGNPKVVSSDLYPTTTYGQTSLPYPGHDTFWDSANALPPGVTLAECDRVCINALIDKVMRARENGFNMALFIGELPQAMSLFVDVANRLAVVGTLLARRGKDGLRDAALYLSDGGRRKNEAIYTHSYRRVKRKELFTSSADNYLAVKYGAAPLIGDVFSACEALANKLHKVPRFNIRHRIPLKTWETRSALDLNGSMYHERREFGYQAGLSYTVESDLISHAASLGFTNPMALAYQAYPLSFVFDWLIPVGAWLERFSAFHGLGFVDGWTSRRGLIEQTYTYTGTHAATYQQRQEWNASNTALLTYNLYDGYFDRTPSSVHHKVGGFTRNRMNAFPAVPRLMIAPASTNVVSKALSLVALTRQRLPQWASHP</sequence>
<dbReference type="EMBL" id="KX883584">
    <property type="protein sequence ID" value="APG77215.1"/>
    <property type="molecule type" value="Genomic_RNA"/>
</dbReference>
<evidence type="ECO:0008006" key="4">
    <source>
        <dbReference type="Google" id="ProtNLM"/>
    </source>
</evidence>
<evidence type="ECO:0000256" key="1">
    <source>
        <dbReference type="ARBA" id="ARBA00023104"/>
    </source>
</evidence>
<organism evidence="3">
    <name type="scientific">Hubei levi-like virus 13</name>
    <dbReference type="NCBI Taxonomy" id="1922912"/>
    <lineage>
        <taxon>Viruses</taxon>
        <taxon>Riboviria</taxon>
    </lineage>
</organism>
<dbReference type="InterPro" id="IPR005563">
    <property type="entry name" value="A_protein"/>
</dbReference>
<name>A0A1L3KIT3_9VIRU</name>